<protein>
    <submittedName>
        <fullName evidence="6">Serine protease</fullName>
    </submittedName>
</protein>
<dbReference type="SUPFAM" id="SSF50494">
    <property type="entry name" value="Trypsin-like serine proteases"/>
    <property type="match status" value="1"/>
</dbReference>
<evidence type="ECO:0000256" key="2">
    <source>
        <dbReference type="ARBA" id="ARBA00022692"/>
    </source>
</evidence>
<feature type="transmembrane region" description="Helical" evidence="5">
    <location>
        <begin position="110"/>
        <end position="132"/>
    </location>
</feature>
<keyword evidence="6" id="KW-0378">Hydrolase</keyword>
<evidence type="ECO:0000256" key="1">
    <source>
        <dbReference type="ARBA" id="ARBA00004141"/>
    </source>
</evidence>
<dbReference type="InterPro" id="IPR047680">
    <property type="entry name" value="MarP-like"/>
</dbReference>
<keyword evidence="7" id="KW-1185">Reference proteome</keyword>
<keyword evidence="2 5" id="KW-0812">Transmembrane</keyword>
<gene>
    <name evidence="6" type="ORF">DVS28_a2213</name>
</gene>
<dbReference type="InterPro" id="IPR043504">
    <property type="entry name" value="Peptidase_S1_PA_chymotrypsin"/>
</dbReference>
<evidence type="ECO:0000313" key="6">
    <source>
        <dbReference type="EMBL" id="AXV06895.1"/>
    </source>
</evidence>
<dbReference type="Pfam" id="PF02674">
    <property type="entry name" value="Colicin_V"/>
    <property type="match status" value="1"/>
</dbReference>
<dbReference type="EMBL" id="CP031165">
    <property type="protein sequence ID" value="AXV06895.1"/>
    <property type="molecule type" value="Genomic_DNA"/>
</dbReference>
<feature type="transmembrane region" description="Helical" evidence="5">
    <location>
        <begin position="38"/>
        <end position="57"/>
    </location>
</feature>
<keyword evidence="3 5" id="KW-1133">Transmembrane helix</keyword>
<dbReference type="InterPro" id="IPR009003">
    <property type="entry name" value="Peptidase_S1_PA"/>
</dbReference>
<feature type="transmembrane region" description="Helical" evidence="5">
    <location>
        <begin position="69"/>
        <end position="90"/>
    </location>
</feature>
<accession>A0A346XXE8</accession>
<dbReference type="PRINTS" id="PR00834">
    <property type="entry name" value="PROTEASES2C"/>
</dbReference>
<comment type="subcellular location">
    <subcellularLocation>
        <location evidence="1">Membrane</location>
        <topology evidence="1">Multi-pass membrane protein</topology>
    </subcellularLocation>
</comment>
<dbReference type="Proteomes" id="UP000264006">
    <property type="component" value="Chromosome"/>
</dbReference>
<sequence length="401" mass="40305">MADGGTLSGVNLVDVVLGTMLLVAAVRGWRRGALSQMFAFGGAAIGLVLGALFAPDIATEFIDTPGVRLSLVTFGILVVALLMGQLLGYLVGARLRVAAERSGAGAADSVFGVAVGLASLVLSLWLAGSILAQGPTASLARQVRGSTVLGLIDETLGPPPDLFGRVAGYLDQQGFPQVFAGLQGATAPPVAQPSGEFVELAAAAGAPSTVQVESLGCDGVSAGSGFVTQPGFVVTNAHVIAGGEVIRVRDPGGTHDAVAIHVDPELDLAVLSVPNTTATPLPWASTPVDRGVAGATLGFPGGQRELNIRPAAVRGRQEALGRDIYGRSVTSREILTLEAAVSPGDSGGPFVTAAGEVGGVVFAASTAGDGVGYALTAERVQPDIAQAIARNTPMPTGACRF</sequence>
<evidence type="ECO:0000256" key="4">
    <source>
        <dbReference type="ARBA" id="ARBA00023136"/>
    </source>
</evidence>
<evidence type="ECO:0000313" key="7">
    <source>
        <dbReference type="Proteomes" id="UP000264006"/>
    </source>
</evidence>
<proteinExistence type="predicted"/>
<dbReference type="Gene3D" id="2.40.10.10">
    <property type="entry name" value="Trypsin-like serine proteases"/>
    <property type="match status" value="2"/>
</dbReference>
<dbReference type="AlphaFoldDB" id="A0A346XXE8"/>
<evidence type="ECO:0000256" key="5">
    <source>
        <dbReference type="SAM" id="Phobius"/>
    </source>
</evidence>
<keyword evidence="4 5" id="KW-0472">Membrane</keyword>
<dbReference type="InterPro" id="IPR003825">
    <property type="entry name" value="Colicin-V_CvpA"/>
</dbReference>
<dbReference type="GO" id="GO:0004252">
    <property type="term" value="F:serine-type endopeptidase activity"/>
    <property type="evidence" value="ECO:0007669"/>
    <property type="project" value="InterPro"/>
</dbReference>
<dbReference type="GO" id="GO:0016020">
    <property type="term" value="C:membrane"/>
    <property type="evidence" value="ECO:0007669"/>
    <property type="project" value="UniProtKB-SubCell"/>
</dbReference>
<organism evidence="6 7">
    <name type="scientific">Euzebya pacifica</name>
    <dbReference type="NCBI Taxonomy" id="1608957"/>
    <lineage>
        <taxon>Bacteria</taxon>
        <taxon>Bacillati</taxon>
        <taxon>Actinomycetota</taxon>
        <taxon>Nitriliruptoria</taxon>
        <taxon>Euzebyales</taxon>
    </lineage>
</organism>
<keyword evidence="6" id="KW-0645">Protease</keyword>
<dbReference type="InterPro" id="IPR001940">
    <property type="entry name" value="Peptidase_S1C"/>
</dbReference>
<dbReference type="GO" id="GO:0009403">
    <property type="term" value="P:toxin biosynthetic process"/>
    <property type="evidence" value="ECO:0007669"/>
    <property type="project" value="InterPro"/>
</dbReference>
<reference evidence="6 7" key="1">
    <citation type="submission" date="2018-09" db="EMBL/GenBank/DDBJ databases">
        <title>Complete genome sequence of Euzebya sp. DY32-46 isolated from seawater of Pacific Ocean.</title>
        <authorList>
            <person name="Xu L."/>
            <person name="Wu Y.-H."/>
            <person name="Xu X.-W."/>
        </authorList>
    </citation>
    <scope>NUCLEOTIDE SEQUENCE [LARGE SCALE GENOMIC DNA]</scope>
    <source>
        <strain evidence="6 7">DY32-46</strain>
    </source>
</reference>
<evidence type="ECO:0000256" key="3">
    <source>
        <dbReference type="ARBA" id="ARBA00022989"/>
    </source>
</evidence>
<dbReference type="PANTHER" id="PTHR43019">
    <property type="entry name" value="SERINE ENDOPROTEASE DEGS"/>
    <property type="match status" value="1"/>
</dbReference>
<dbReference type="Pfam" id="PF13365">
    <property type="entry name" value="Trypsin_2"/>
    <property type="match status" value="1"/>
</dbReference>
<dbReference type="GO" id="GO:0006508">
    <property type="term" value="P:proteolysis"/>
    <property type="evidence" value="ECO:0007669"/>
    <property type="project" value="UniProtKB-KW"/>
</dbReference>
<dbReference type="PANTHER" id="PTHR43019:SF23">
    <property type="entry name" value="PROTEASE DO-LIKE 5, CHLOROPLASTIC"/>
    <property type="match status" value="1"/>
</dbReference>
<dbReference type="KEGG" id="euz:DVS28_a2213"/>
<name>A0A346XXE8_9ACTN</name>
<feature type="transmembrane region" description="Helical" evidence="5">
    <location>
        <begin position="6"/>
        <end position="26"/>
    </location>
</feature>
<dbReference type="NCBIfam" id="NF033740">
    <property type="entry name" value="MarP_fam_protase"/>
    <property type="match status" value="1"/>
</dbReference>